<dbReference type="InterPro" id="IPR024653">
    <property type="entry name" value="Peptidase_M10/M27/M57"/>
</dbReference>
<name>A0A1M5F310_9BACT</name>
<dbReference type="RefSeq" id="WP_072836829.1">
    <property type="nucleotide sequence ID" value="NZ_FQUU01000021.1"/>
</dbReference>
<dbReference type="EMBL" id="FQUU01000021">
    <property type="protein sequence ID" value="SHF85887.1"/>
    <property type="molecule type" value="Genomic_DNA"/>
</dbReference>
<dbReference type="GO" id="GO:0008237">
    <property type="term" value="F:metallopeptidase activity"/>
    <property type="evidence" value="ECO:0007669"/>
    <property type="project" value="InterPro"/>
</dbReference>
<dbReference type="STRING" id="1121884.SAMN02745131_03705"/>
<dbReference type="AlphaFoldDB" id="A0A1M5F310"/>
<evidence type="ECO:0000256" key="1">
    <source>
        <dbReference type="SAM" id="MobiDB-lite"/>
    </source>
</evidence>
<dbReference type="Pfam" id="PF12388">
    <property type="entry name" value="Peptidase_M57"/>
    <property type="match status" value="1"/>
</dbReference>
<gene>
    <name evidence="2" type="ORF">SAMN02745131_03705</name>
</gene>
<evidence type="ECO:0000313" key="2">
    <source>
        <dbReference type="EMBL" id="SHF85887.1"/>
    </source>
</evidence>
<dbReference type="SUPFAM" id="SSF55486">
    <property type="entry name" value="Metalloproteases ('zincins'), catalytic domain"/>
    <property type="match status" value="1"/>
</dbReference>
<feature type="region of interest" description="Disordered" evidence="1">
    <location>
        <begin position="156"/>
        <end position="179"/>
    </location>
</feature>
<sequence length="289" mass="30947">MSNTIFSRLKATLGISLFAVILLTQSCKKADVQKDEPTVSAERIETLRSSVAASTGAPLSAVQYNAANKSFIVASDAMISLEDALKRFPETTDVKPSSAGSDQRVYTYTVSRTNASNIAFYVDGTVPSAWISALDQAIANWNSTNSLVFMKRETSGTTTTATGGNGKGKKGGTTTTTTTTPTYNVLVTTTYDANTSMIAQAYYPEYTGTAGKQVTINTYYNSLSTAQKIFAMTHELGHTIGLTHTDQTYGNLIPGTPEVDANSVMNSFVLSWVGFTPYDITAVTTVYPK</sequence>
<evidence type="ECO:0000313" key="3">
    <source>
        <dbReference type="Proteomes" id="UP000184048"/>
    </source>
</evidence>
<keyword evidence="3" id="KW-1185">Reference proteome</keyword>
<accession>A0A1M5F310</accession>
<dbReference type="Proteomes" id="UP000184048">
    <property type="component" value="Unassembled WGS sequence"/>
</dbReference>
<dbReference type="InterPro" id="IPR024079">
    <property type="entry name" value="MetalloPept_cat_dom_sf"/>
</dbReference>
<reference evidence="2 3" key="1">
    <citation type="submission" date="2016-11" db="EMBL/GenBank/DDBJ databases">
        <authorList>
            <person name="Jaros S."/>
            <person name="Januszkiewicz K."/>
            <person name="Wedrychowicz H."/>
        </authorList>
    </citation>
    <scope>NUCLEOTIDE SEQUENCE [LARGE SCALE GENOMIC DNA]</scope>
    <source>
        <strain evidence="2 3">DSM 18119</strain>
    </source>
</reference>
<proteinExistence type="predicted"/>
<protein>
    <submittedName>
        <fullName evidence="2">Dual-action HEIGH metallo-peptidase</fullName>
    </submittedName>
</protein>
<organism evidence="2 3">
    <name type="scientific">Flavisolibacter ginsengisoli DSM 18119</name>
    <dbReference type="NCBI Taxonomy" id="1121884"/>
    <lineage>
        <taxon>Bacteria</taxon>
        <taxon>Pseudomonadati</taxon>
        <taxon>Bacteroidota</taxon>
        <taxon>Chitinophagia</taxon>
        <taxon>Chitinophagales</taxon>
        <taxon>Chitinophagaceae</taxon>
        <taxon>Flavisolibacter</taxon>
    </lineage>
</organism>
<dbReference type="Gene3D" id="3.40.390.10">
    <property type="entry name" value="Collagenase (Catalytic Domain)"/>
    <property type="match status" value="1"/>
</dbReference>